<feature type="region of interest" description="Disordered" evidence="4">
    <location>
        <begin position="198"/>
        <end position="343"/>
    </location>
</feature>
<keyword evidence="2 3" id="KW-0175">Coiled coil</keyword>
<name>A0A9P8UXP6_9PEZI</name>
<dbReference type="OrthoDB" id="5430658at2759"/>
<sequence>MPIGDLLAEITGQKPASASTSTLPPPANRTTNSTGLKRKADGESNSNGVPNKAVKQSHPVSRDTLTSRPSPLPNRPAVAAKPAISATNGQRPAVGSPTVPAQNKPYTGTAAPGRVVRKPETLRALPTKKDGNDSAIRSGIKSVTLGPAKVAPAKPSPTTPTAAVSAKPFKKGSMQEIMARGARAQQIAPKAGVIQHKAIGQTVMGRKEREEQKSKGRPGKSMGSSNATVTRDKPALGARNGLSKDLRPAYKGTGRPSSAGNDAPDKKIKKAAMASTGYTGTARPPSKKASDSKNIMSGSSRARPAGGLLAAPRTGRRDRYEDEDSELGDFIDDDEDEDDVAPRGYRYAEEYDSDSDMEAGADDIYLEEQRALRQAREDDAREEALLDKLKREKEAKKRQRC</sequence>
<gene>
    <name evidence="5" type="ORF">BKA67DRAFT_653474</name>
</gene>
<dbReference type="InterPro" id="IPR013256">
    <property type="entry name" value="Chromatin_SPT2"/>
</dbReference>
<evidence type="ECO:0000256" key="3">
    <source>
        <dbReference type="SAM" id="Coils"/>
    </source>
</evidence>
<evidence type="ECO:0008006" key="7">
    <source>
        <dbReference type="Google" id="ProtNLM"/>
    </source>
</evidence>
<accession>A0A9P8UXP6</accession>
<evidence type="ECO:0000313" key="6">
    <source>
        <dbReference type="Proteomes" id="UP000758603"/>
    </source>
</evidence>
<comment type="similarity">
    <text evidence="1">Belongs to the SPT2 family.</text>
</comment>
<dbReference type="AlphaFoldDB" id="A0A9P8UXP6"/>
<dbReference type="EMBL" id="JAGPXC010000001">
    <property type="protein sequence ID" value="KAH6660280.1"/>
    <property type="molecule type" value="Genomic_DNA"/>
</dbReference>
<reference evidence="5" key="1">
    <citation type="journal article" date="2021" name="Nat. Commun.">
        <title>Genetic determinants of endophytism in the Arabidopsis root mycobiome.</title>
        <authorList>
            <person name="Mesny F."/>
            <person name="Miyauchi S."/>
            <person name="Thiergart T."/>
            <person name="Pickel B."/>
            <person name="Atanasova L."/>
            <person name="Karlsson M."/>
            <person name="Huettel B."/>
            <person name="Barry K.W."/>
            <person name="Haridas S."/>
            <person name="Chen C."/>
            <person name="Bauer D."/>
            <person name="Andreopoulos W."/>
            <person name="Pangilinan J."/>
            <person name="LaButti K."/>
            <person name="Riley R."/>
            <person name="Lipzen A."/>
            <person name="Clum A."/>
            <person name="Drula E."/>
            <person name="Henrissat B."/>
            <person name="Kohler A."/>
            <person name="Grigoriev I.V."/>
            <person name="Martin F.M."/>
            <person name="Hacquard S."/>
        </authorList>
    </citation>
    <scope>NUCLEOTIDE SEQUENCE</scope>
    <source>
        <strain evidence="5">MPI-SDFR-AT-0073</strain>
    </source>
</reference>
<protein>
    <recommendedName>
        <fullName evidence="7">SPT2 chromatin protein</fullName>
    </recommendedName>
</protein>
<comment type="caution">
    <text evidence="5">The sequence shown here is derived from an EMBL/GenBank/DDBJ whole genome shotgun (WGS) entry which is preliminary data.</text>
</comment>
<evidence type="ECO:0000256" key="4">
    <source>
        <dbReference type="SAM" id="MobiDB-lite"/>
    </source>
</evidence>
<feature type="region of interest" description="Disordered" evidence="4">
    <location>
        <begin position="1"/>
        <end position="168"/>
    </location>
</feature>
<evidence type="ECO:0000256" key="1">
    <source>
        <dbReference type="ARBA" id="ARBA00006461"/>
    </source>
</evidence>
<dbReference type="RefSeq" id="XP_045964411.1">
    <property type="nucleotide sequence ID" value="XM_046106376.1"/>
</dbReference>
<dbReference type="SMART" id="SM00784">
    <property type="entry name" value="SPT2"/>
    <property type="match status" value="1"/>
</dbReference>
<feature type="compositionally biased region" description="Acidic residues" evidence="4">
    <location>
        <begin position="321"/>
        <end position="339"/>
    </location>
</feature>
<feature type="coiled-coil region" evidence="3">
    <location>
        <begin position="372"/>
        <end position="399"/>
    </location>
</feature>
<dbReference type="Pfam" id="PF08243">
    <property type="entry name" value="SPT2"/>
    <property type="match status" value="1"/>
</dbReference>
<keyword evidence="6" id="KW-1185">Reference proteome</keyword>
<feature type="compositionally biased region" description="Basic and acidic residues" evidence="4">
    <location>
        <begin position="205"/>
        <end position="214"/>
    </location>
</feature>
<proteinExistence type="inferred from homology"/>
<organism evidence="5 6">
    <name type="scientific">Truncatella angustata</name>
    <dbReference type="NCBI Taxonomy" id="152316"/>
    <lineage>
        <taxon>Eukaryota</taxon>
        <taxon>Fungi</taxon>
        <taxon>Dikarya</taxon>
        <taxon>Ascomycota</taxon>
        <taxon>Pezizomycotina</taxon>
        <taxon>Sordariomycetes</taxon>
        <taxon>Xylariomycetidae</taxon>
        <taxon>Amphisphaeriales</taxon>
        <taxon>Sporocadaceae</taxon>
        <taxon>Truncatella</taxon>
    </lineage>
</organism>
<dbReference type="Proteomes" id="UP000758603">
    <property type="component" value="Unassembled WGS sequence"/>
</dbReference>
<evidence type="ECO:0000313" key="5">
    <source>
        <dbReference type="EMBL" id="KAH6660280.1"/>
    </source>
</evidence>
<feature type="compositionally biased region" description="Basic and acidic residues" evidence="4">
    <location>
        <begin position="117"/>
        <end position="132"/>
    </location>
</feature>
<dbReference type="GeneID" id="70135267"/>
<evidence type="ECO:0000256" key="2">
    <source>
        <dbReference type="ARBA" id="ARBA00023054"/>
    </source>
</evidence>